<keyword evidence="2 3" id="KW-0175">Coiled coil</keyword>
<sequence length="367" mass="42104">MSMEIPKFNSPQEEIAFWKKQVEDKQQDLDSLENNFTEYQEFSKQLEEEMERELKACEKKYADMQSQHMRLKNDHENILDKLNGVSKESSKLITNLQDEISKLQTTKQTLLEERRKLEQENDYLERRERASSASINDLTEKLDRVVEENVWMQSELEESKEAADETIQRLRDDIRDLRQELSVRERRKTTSIQGLLSKPPTTEKSKRENPLSMNIPRPTKSQRNRVEDNATSKRSGSLVIVQDLINMVSDLENKISNFKGQKSIVSSSPSPSSNSLTSSSITDPNLLATSPLFKSSNSLSNFSDIVNSLSSKRLNTNSNSLLNSFIEVQKNNSNNNNNNNINDNTNNNINFQNSSSNEINKQAFING</sequence>
<dbReference type="InParanoid" id="A0A151ZHV0"/>
<evidence type="ECO:0000256" key="2">
    <source>
        <dbReference type="ARBA" id="ARBA00023054"/>
    </source>
</evidence>
<dbReference type="GO" id="GO:0005813">
    <property type="term" value="C:centrosome"/>
    <property type="evidence" value="ECO:0007669"/>
    <property type="project" value="TreeGrafter"/>
</dbReference>
<feature type="compositionally biased region" description="Polar residues" evidence="4">
    <location>
        <begin position="190"/>
        <end position="200"/>
    </location>
</feature>
<dbReference type="AlphaFoldDB" id="A0A151ZHV0"/>
<dbReference type="GO" id="GO:0007100">
    <property type="term" value="P:mitotic centrosome separation"/>
    <property type="evidence" value="ECO:0007669"/>
    <property type="project" value="TreeGrafter"/>
</dbReference>
<name>A0A151ZHV0_TIELA</name>
<dbReference type="PANTHER" id="PTHR10921:SF1">
    <property type="entry name" value="NUCLEAR DISTRIBUTION PROTEIN NUDE HOMOLOG"/>
    <property type="match status" value="1"/>
</dbReference>
<dbReference type="GO" id="GO:0000132">
    <property type="term" value="P:establishment of mitotic spindle orientation"/>
    <property type="evidence" value="ECO:0007669"/>
    <property type="project" value="TreeGrafter"/>
</dbReference>
<evidence type="ECO:0000256" key="3">
    <source>
        <dbReference type="SAM" id="Coils"/>
    </source>
</evidence>
<feature type="region of interest" description="Disordered" evidence="4">
    <location>
        <begin position="262"/>
        <end position="281"/>
    </location>
</feature>
<dbReference type="GO" id="GO:0047496">
    <property type="term" value="P:vesicle transport along microtubule"/>
    <property type="evidence" value="ECO:0007669"/>
    <property type="project" value="TreeGrafter"/>
</dbReference>
<dbReference type="FunCoup" id="A0A151ZHV0">
    <property type="interactions" value="18"/>
</dbReference>
<protein>
    <submittedName>
        <fullName evidence="5">Lis-interacting protein</fullName>
    </submittedName>
</protein>
<dbReference type="GO" id="GO:0007059">
    <property type="term" value="P:chromosome segregation"/>
    <property type="evidence" value="ECO:0007669"/>
    <property type="project" value="TreeGrafter"/>
</dbReference>
<dbReference type="Proteomes" id="UP000076078">
    <property type="component" value="Unassembled WGS sequence"/>
</dbReference>
<dbReference type="GO" id="GO:0005871">
    <property type="term" value="C:kinesin complex"/>
    <property type="evidence" value="ECO:0007669"/>
    <property type="project" value="TreeGrafter"/>
</dbReference>
<feature type="compositionally biased region" description="Low complexity" evidence="4">
    <location>
        <begin position="263"/>
        <end position="281"/>
    </location>
</feature>
<dbReference type="GO" id="GO:0005874">
    <property type="term" value="C:microtubule"/>
    <property type="evidence" value="ECO:0007669"/>
    <property type="project" value="UniProtKB-KW"/>
</dbReference>
<dbReference type="PANTHER" id="PTHR10921">
    <property type="entry name" value="NUCLEAR DISTRIBUTION PROTEIN NUDE HOMOLOG 1"/>
    <property type="match status" value="1"/>
</dbReference>
<dbReference type="EMBL" id="LODT01000028">
    <property type="protein sequence ID" value="KYQ93543.1"/>
    <property type="molecule type" value="Genomic_DNA"/>
</dbReference>
<dbReference type="GO" id="GO:0051642">
    <property type="term" value="P:centrosome localization"/>
    <property type="evidence" value="ECO:0007669"/>
    <property type="project" value="TreeGrafter"/>
</dbReference>
<keyword evidence="6" id="KW-1185">Reference proteome</keyword>
<dbReference type="InterPro" id="IPR033494">
    <property type="entry name" value="NUDE"/>
</dbReference>
<dbReference type="GO" id="GO:0008017">
    <property type="term" value="F:microtubule binding"/>
    <property type="evidence" value="ECO:0007669"/>
    <property type="project" value="InterPro"/>
</dbReference>
<reference evidence="5 6" key="1">
    <citation type="submission" date="2015-12" db="EMBL/GenBank/DDBJ databases">
        <title>Dictyostelia acquired genes for synthesis and detection of signals that induce cell-type specialization by lateral gene transfer from prokaryotes.</title>
        <authorList>
            <person name="Gloeckner G."/>
            <person name="Schaap P."/>
        </authorList>
    </citation>
    <scope>NUCLEOTIDE SEQUENCE [LARGE SCALE GENOMIC DNA]</scope>
    <source>
        <strain evidence="5 6">TK</strain>
    </source>
</reference>
<dbReference type="STRING" id="361077.A0A151ZHV0"/>
<dbReference type="GO" id="GO:0000776">
    <property type="term" value="C:kinetochore"/>
    <property type="evidence" value="ECO:0007669"/>
    <property type="project" value="TreeGrafter"/>
</dbReference>
<evidence type="ECO:0000313" key="5">
    <source>
        <dbReference type="EMBL" id="KYQ93543.1"/>
    </source>
</evidence>
<dbReference type="OMA" id="MVEPTTH"/>
<organism evidence="5 6">
    <name type="scientific">Tieghemostelium lacteum</name>
    <name type="common">Slime mold</name>
    <name type="synonym">Dictyostelium lacteum</name>
    <dbReference type="NCBI Taxonomy" id="361077"/>
    <lineage>
        <taxon>Eukaryota</taxon>
        <taxon>Amoebozoa</taxon>
        <taxon>Evosea</taxon>
        <taxon>Eumycetozoa</taxon>
        <taxon>Dictyostelia</taxon>
        <taxon>Dictyosteliales</taxon>
        <taxon>Raperosteliaceae</taxon>
        <taxon>Tieghemostelium</taxon>
    </lineage>
</organism>
<proteinExistence type="inferred from homology"/>
<dbReference type="Gene3D" id="6.10.250.1080">
    <property type="match status" value="1"/>
</dbReference>
<evidence type="ECO:0000256" key="1">
    <source>
        <dbReference type="ARBA" id="ARBA00007429"/>
    </source>
</evidence>
<evidence type="ECO:0000256" key="4">
    <source>
        <dbReference type="SAM" id="MobiDB-lite"/>
    </source>
</evidence>
<feature type="compositionally biased region" description="Low complexity" evidence="4">
    <location>
        <begin position="331"/>
        <end position="360"/>
    </location>
</feature>
<feature type="coiled-coil region" evidence="3">
    <location>
        <begin position="15"/>
        <end position="127"/>
    </location>
</feature>
<gene>
    <name evidence="5" type="ORF">DLAC_06249</name>
</gene>
<accession>A0A151ZHV0</accession>
<dbReference type="OrthoDB" id="5877028at2759"/>
<feature type="region of interest" description="Disordered" evidence="4">
    <location>
        <begin position="185"/>
        <end position="233"/>
    </location>
</feature>
<comment type="similarity">
    <text evidence="1">Belongs to the nudE family.</text>
</comment>
<feature type="region of interest" description="Disordered" evidence="4">
    <location>
        <begin position="331"/>
        <end position="367"/>
    </location>
</feature>
<comment type="caution">
    <text evidence="5">The sequence shown here is derived from an EMBL/GenBank/DDBJ whole genome shotgun (WGS) entry which is preliminary data.</text>
</comment>
<dbReference type="GO" id="GO:0007020">
    <property type="term" value="P:microtubule nucleation"/>
    <property type="evidence" value="ECO:0007669"/>
    <property type="project" value="TreeGrafter"/>
</dbReference>
<evidence type="ECO:0000313" key="6">
    <source>
        <dbReference type="Proteomes" id="UP000076078"/>
    </source>
</evidence>